<proteinExistence type="predicted"/>
<dbReference type="KEGG" id="tgr:Tgr7_0818"/>
<dbReference type="RefSeq" id="WP_012637397.1">
    <property type="nucleotide sequence ID" value="NC_011901.1"/>
</dbReference>
<dbReference type="EMBL" id="CP001339">
    <property type="protein sequence ID" value="ACL71909.1"/>
    <property type="molecule type" value="Genomic_DNA"/>
</dbReference>
<dbReference type="AlphaFoldDB" id="B8GN48"/>
<name>B8GN48_THISH</name>
<gene>
    <name evidence="2" type="ordered locus">Tgr7_0818</name>
</gene>
<protein>
    <submittedName>
        <fullName evidence="2">Uncharacterized protein</fullName>
    </submittedName>
</protein>
<feature type="region of interest" description="Disordered" evidence="1">
    <location>
        <begin position="76"/>
        <end position="97"/>
    </location>
</feature>
<dbReference type="Proteomes" id="UP000002383">
    <property type="component" value="Chromosome"/>
</dbReference>
<evidence type="ECO:0000256" key="1">
    <source>
        <dbReference type="SAM" id="MobiDB-lite"/>
    </source>
</evidence>
<dbReference type="OrthoDB" id="5784678at2"/>
<organism evidence="2 3">
    <name type="scientific">Thioalkalivibrio sulfidiphilus (strain HL-EbGR7)</name>
    <dbReference type="NCBI Taxonomy" id="396588"/>
    <lineage>
        <taxon>Bacteria</taxon>
        <taxon>Pseudomonadati</taxon>
        <taxon>Pseudomonadota</taxon>
        <taxon>Gammaproteobacteria</taxon>
        <taxon>Chromatiales</taxon>
        <taxon>Ectothiorhodospiraceae</taxon>
        <taxon>Thioalkalivibrio</taxon>
    </lineage>
</organism>
<dbReference type="eggNOG" id="ENOG5033DEC">
    <property type="taxonomic scope" value="Bacteria"/>
</dbReference>
<evidence type="ECO:0000313" key="2">
    <source>
        <dbReference type="EMBL" id="ACL71909.1"/>
    </source>
</evidence>
<dbReference type="HOGENOM" id="CLU_184336_0_0_6"/>
<keyword evidence="3" id="KW-1185">Reference proteome</keyword>
<sequence>MSDDALQLSGELVQRIQDTLSANDLRCKDPLVAVQYLAAVTGYMLASQSMAEDQKRDYLEQLTGFLHHVFNDVVSQQRKPAAPPAQEASGVWRPGDA</sequence>
<accession>B8GN48</accession>
<evidence type="ECO:0000313" key="3">
    <source>
        <dbReference type="Proteomes" id="UP000002383"/>
    </source>
</evidence>
<reference evidence="2 3" key="1">
    <citation type="journal article" date="2011" name="Stand. Genomic Sci.">
        <title>Complete genome sequence of 'Thioalkalivibrio sulfidophilus' HL-EbGr7.</title>
        <authorList>
            <person name="Muyzer G."/>
            <person name="Sorokin D.Y."/>
            <person name="Mavromatis K."/>
            <person name="Lapidus A."/>
            <person name="Clum A."/>
            <person name="Ivanova N."/>
            <person name="Pati A."/>
            <person name="d'Haeseleer P."/>
            <person name="Woyke T."/>
            <person name="Kyrpides N.C."/>
        </authorList>
    </citation>
    <scope>NUCLEOTIDE SEQUENCE [LARGE SCALE GENOMIC DNA]</scope>
    <source>
        <strain evidence="2 3">HL-EbGR7</strain>
    </source>
</reference>